<comment type="caution">
    <text evidence="1">The sequence shown here is derived from an EMBL/GenBank/DDBJ whole genome shotgun (WGS) entry which is preliminary data.</text>
</comment>
<accession>A0AAE3KS78</accession>
<evidence type="ECO:0000313" key="2">
    <source>
        <dbReference type="Proteomes" id="UP001204144"/>
    </source>
</evidence>
<reference evidence="1 2" key="1">
    <citation type="submission" date="2018-11" db="EMBL/GenBank/DDBJ databases">
        <title>Novel bacteria species description.</title>
        <authorList>
            <person name="Han J.-H."/>
        </authorList>
    </citation>
    <scope>NUCLEOTIDE SEQUENCE [LARGE SCALE GENOMIC DNA]</scope>
    <source>
        <strain evidence="1 2">KCTC23259</strain>
    </source>
</reference>
<evidence type="ECO:0000313" key="1">
    <source>
        <dbReference type="EMBL" id="MCP9762294.1"/>
    </source>
</evidence>
<organism evidence="1 2">
    <name type="scientific">Lacihabitans soyangensis</name>
    <dbReference type="NCBI Taxonomy" id="869394"/>
    <lineage>
        <taxon>Bacteria</taxon>
        <taxon>Pseudomonadati</taxon>
        <taxon>Bacteroidota</taxon>
        <taxon>Cytophagia</taxon>
        <taxon>Cytophagales</taxon>
        <taxon>Leadbetterellaceae</taxon>
        <taxon>Lacihabitans</taxon>
    </lineage>
</organism>
<dbReference type="InterPro" id="IPR036388">
    <property type="entry name" value="WH-like_DNA-bd_sf"/>
</dbReference>
<dbReference type="Proteomes" id="UP001204144">
    <property type="component" value="Unassembled WGS sequence"/>
</dbReference>
<dbReference type="Gene3D" id="1.10.10.10">
    <property type="entry name" value="Winged helix-like DNA-binding domain superfamily/Winged helix DNA-binding domain"/>
    <property type="match status" value="1"/>
</dbReference>
<dbReference type="SUPFAM" id="SSF46785">
    <property type="entry name" value="Winged helix' DNA-binding domain"/>
    <property type="match status" value="1"/>
</dbReference>
<protein>
    <submittedName>
        <fullName evidence="1">Winged helix-turn-helix transcriptional regulator</fullName>
    </submittedName>
</protein>
<dbReference type="InterPro" id="IPR036390">
    <property type="entry name" value="WH_DNA-bd_sf"/>
</dbReference>
<dbReference type="AlphaFoldDB" id="A0AAE3KS78"/>
<dbReference type="EMBL" id="RJUF01000008">
    <property type="protein sequence ID" value="MCP9762294.1"/>
    <property type="molecule type" value="Genomic_DNA"/>
</dbReference>
<dbReference type="Pfam" id="PF13412">
    <property type="entry name" value="HTH_24"/>
    <property type="match status" value="1"/>
</dbReference>
<keyword evidence="2" id="KW-1185">Reference proteome</keyword>
<gene>
    <name evidence="1" type="ORF">EGI31_04960</name>
</gene>
<name>A0AAE3KS78_9BACT</name>
<sequence length="120" mass="13661">MSALRKNNTIERIGSDRDGFWQINEKIIQKNISETTEKTRVETEKKTRVENQKPRVENLEKTRVAIVNAIKENNQITALGLAELLGLTTKAIEAQLNKLKKQGTIERIGPNKGGHWKINE</sequence>
<proteinExistence type="predicted"/>